<evidence type="ECO:0000313" key="1">
    <source>
        <dbReference type="EMBL" id="AUT66881.1"/>
    </source>
</evidence>
<dbReference type="AlphaFoldDB" id="A0A2I8F5R5"/>
<protein>
    <submittedName>
        <fullName evidence="1">Uncharacterized protein</fullName>
    </submittedName>
</protein>
<dbReference type="Proteomes" id="UP000243502">
    <property type="component" value="Chromosome 4"/>
</dbReference>
<name>A0A2I8F5R5_9BURK</name>
<accession>A0A2I8F5R5</accession>
<reference evidence="1 2" key="1">
    <citation type="submission" date="2018-01" db="EMBL/GenBank/DDBJ databases">
        <title>Species boundaries and ecological features among Paraburkholderia terrae DSMZ17804T, P. hospita DSMZ17164T and P. caribensis DSMZ13236T.</title>
        <authorList>
            <person name="Pratama A.A."/>
        </authorList>
    </citation>
    <scope>NUCLEOTIDE SEQUENCE [LARGE SCALE GENOMIC DNA]</scope>
    <source>
        <strain evidence="1 2">DSM 17804</strain>
    </source>
</reference>
<evidence type="ECO:0000313" key="2">
    <source>
        <dbReference type="Proteomes" id="UP000243502"/>
    </source>
</evidence>
<sequence length="83" mass="9580">MNSAGFSLRVVVEKWFAATPVRVTRFQRTRISQSRFVRVETRSPGSPVSILFFRHEDGAWRVFPPDARRLMMHSREAIADGCN</sequence>
<dbReference type="KEGG" id="pter:C2L65_44740"/>
<dbReference type="EMBL" id="CP026114">
    <property type="protein sequence ID" value="AUT66881.1"/>
    <property type="molecule type" value="Genomic_DNA"/>
</dbReference>
<gene>
    <name evidence="1" type="ORF">C2L65_44740</name>
</gene>
<organism evidence="1 2">
    <name type="scientific">Paraburkholderia terrae</name>
    <dbReference type="NCBI Taxonomy" id="311230"/>
    <lineage>
        <taxon>Bacteria</taxon>
        <taxon>Pseudomonadati</taxon>
        <taxon>Pseudomonadota</taxon>
        <taxon>Betaproteobacteria</taxon>
        <taxon>Burkholderiales</taxon>
        <taxon>Burkholderiaceae</taxon>
        <taxon>Paraburkholderia</taxon>
    </lineage>
</organism>
<proteinExistence type="predicted"/>